<proteinExistence type="predicted"/>
<comment type="caution">
    <text evidence="7">The sequence shown here is derived from an EMBL/GenBank/DDBJ whole genome shotgun (WGS) entry which is preliminary data.</text>
</comment>
<evidence type="ECO:0000259" key="5">
    <source>
        <dbReference type="Pfam" id="PF00326"/>
    </source>
</evidence>
<dbReference type="GO" id="GO:0004252">
    <property type="term" value="F:serine-type endopeptidase activity"/>
    <property type="evidence" value="ECO:0007669"/>
    <property type="project" value="InterPro"/>
</dbReference>
<evidence type="ECO:0000256" key="1">
    <source>
        <dbReference type="ARBA" id="ARBA00022670"/>
    </source>
</evidence>
<dbReference type="EMBL" id="PDJH01000001">
    <property type="protein sequence ID" value="PFG37726.1"/>
    <property type="molecule type" value="Genomic_DNA"/>
</dbReference>
<dbReference type="Gene3D" id="3.40.50.1820">
    <property type="entry name" value="alpha/beta hydrolase"/>
    <property type="match status" value="1"/>
</dbReference>
<accession>A0A2A9EGH6</accession>
<dbReference type="InterPro" id="IPR029058">
    <property type="entry name" value="AB_hydrolase_fold"/>
</dbReference>
<dbReference type="Pfam" id="PF02897">
    <property type="entry name" value="Peptidase_S9_N"/>
    <property type="match status" value="1"/>
</dbReference>
<feature type="region of interest" description="Disordered" evidence="4">
    <location>
        <begin position="1"/>
        <end position="20"/>
    </location>
</feature>
<dbReference type="OrthoDB" id="9801421at2"/>
<dbReference type="RefSeq" id="WP_098458736.1">
    <property type="nucleotide sequence ID" value="NZ_PDJH01000001.1"/>
</dbReference>
<dbReference type="SUPFAM" id="SSF53474">
    <property type="entry name" value="alpha/beta-Hydrolases"/>
    <property type="match status" value="1"/>
</dbReference>
<evidence type="ECO:0000256" key="4">
    <source>
        <dbReference type="SAM" id="MobiDB-lite"/>
    </source>
</evidence>
<dbReference type="Proteomes" id="UP000221394">
    <property type="component" value="Unassembled WGS sequence"/>
</dbReference>
<keyword evidence="1" id="KW-0645">Protease</keyword>
<dbReference type="InterPro" id="IPR051167">
    <property type="entry name" value="Prolyl_oligopep/macrocyclase"/>
</dbReference>
<dbReference type="InterPro" id="IPR001375">
    <property type="entry name" value="Peptidase_S9_cat"/>
</dbReference>
<dbReference type="PRINTS" id="PR00862">
    <property type="entry name" value="PROLIGOPTASE"/>
</dbReference>
<gene>
    <name evidence="7" type="ORF">ATL41_2495</name>
</gene>
<name>A0A2A9EGH6_9MICO</name>
<dbReference type="AlphaFoldDB" id="A0A2A9EGH6"/>
<dbReference type="GO" id="GO:0005829">
    <property type="term" value="C:cytosol"/>
    <property type="evidence" value="ECO:0007669"/>
    <property type="project" value="TreeGrafter"/>
</dbReference>
<sequence length="697" mass="76095">MSSTQPHPAAATGTVVDPTSDDPFLWLEDVEGERALDWVRERNSKALERLATPREREIERAALEVLDDDAKIPYVSLAGGLLYNFWRDAAHPRGIWRRTTPESYRTASPGWEVLLDLDALNETEGEDWVWHGASVLRPTCDRALVTLSHGGSDADVTRELDLTTLAFVPETDGGFVRPEAKGGVGWIDRDTTFVYTDLGPGTTTPSGYPRTVRRWRRGTPLAEAELVYEGAADDLYISAYHDRTPGFERDLVSRAVTFYESETYVLEEDGTTTLVPVPRSADVDVHREWVVVRLRDAWETAGATYPAGALVAVRLDDLLAGDATPTVLFEPTERASLDSATWTRECLVLTILEDVRNRVEVLVPPADGATGWERGPLPGAPTTATLSVGAVDRDESDDLWVVGTDFLTPATLHVVDAAGRTAPEVLRSAPSAFDASGLAFEQRFATSDDGTRVPYFVVRSKDAAAGEPAPTLLYGYGGFEVSLTADYSGVLGRSWLERGGTYVLANIRGGGEYGPAWHQAALRENRHRAFEDFAAVARDLVTTGVTTPERLGCKGGSNGGLLTGAMLTMYPELFGAIVIQVPLLDMRRYTKLLAGASWAAEYGDPDNPEQWDYLRTFSPYHLVRHGATYPPVLLTTSTRDDRVHPGHARKMTALLEQVGADVTYVENIEGGHGGAADNAQAAHMSALAYEFLWQQLG</sequence>
<feature type="domain" description="Peptidase S9A N-terminal" evidence="6">
    <location>
        <begin position="20"/>
        <end position="418"/>
    </location>
</feature>
<dbReference type="InterPro" id="IPR023302">
    <property type="entry name" value="Pept_S9A_N"/>
</dbReference>
<dbReference type="Gene3D" id="2.130.10.120">
    <property type="entry name" value="Prolyl oligopeptidase, N-terminal domain"/>
    <property type="match status" value="1"/>
</dbReference>
<evidence type="ECO:0000313" key="7">
    <source>
        <dbReference type="EMBL" id="PFG37726.1"/>
    </source>
</evidence>
<keyword evidence="3" id="KW-0720">Serine protease</keyword>
<dbReference type="PANTHER" id="PTHR42881">
    <property type="entry name" value="PROLYL ENDOPEPTIDASE"/>
    <property type="match status" value="1"/>
</dbReference>
<evidence type="ECO:0000256" key="2">
    <source>
        <dbReference type="ARBA" id="ARBA00022801"/>
    </source>
</evidence>
<dbReference type="Pfam" id="PF00326">
    <property type="entry name" value="Peptidase_S9"/>
    <property type="match status" value="1"/>
</dbReference>
<dbReference type="GO" id="GO:0006508">
    <property type="term" value="P:proteolysis"/>
    <property type="evidence" value="ECO:0007669"/>
    <property type="project" value="UniProtKB-KW"/>
</dbReference>
<evidence type="ECO:0000313" key="8">
    <source>
        <dbReference type="Proteomes" id="UP000221394"/>
    </source>
</evidence>
<evidence type="ECO:0000256" key="3">
    <source>
        <dbReference type="ARBA" id="ARBA00022825"/>
    </source>
</evidence>
<protein>
    <submittedName>
        <fullName evidence="7">Prolyl oligopeptidase</fullName>
    </submittedName>
</protein>
<dbReference type="GO" id="GO:0070012">
    <property type="term" value="F:oligopeptidase activity"/>
    <property type="evidence" value="ECO:0007669"/>
    <property type="project" value="TreeGrafter"/>
</dbReference>
<keyword evidence="2" id="KW-0378">Hydrolase</keyword>
<dbReference type="SUPFAM" id="SSF50993">
    <property type="entry name" value="Peptidase/esterase 'gauge' domain"/>
    <property type="match status" value="1"/>
</dbReference>
<feature type="domain" description="Peptidase S9 prolyl oligopeptidase catalytic" evidence="5">
    <location>
        <begin position="494"/>
        <end position="697"/>
    </location>
</feature>
<dbReference type="PANTHER" id="PTHR42881:SF13">
    <property type="entry name" value="PROLYL ENDOPEPTIDASE"/>
    <property type="match status" value="1"/>
</dbReference>
<dbReference type="InterPro" id="IPR002470">
    <property type="entry name" value="Peptidase_S9A"/>
</dbReference>
<reference evidence="7 8" key="1">
    <citation type="submission" date="2017-10" db="EMBL/GenBank/DDBJ databases">
        <title>Sequencing the genomes of 1000 actinobacteria strains.</title>
        <authorList>
            <person name="Klenk H.-P."/>
        </authorList>
    </citation>
    <scope>NUCLEOTIDE SEQUENCE [LARGE SCALE GENOMIC DNA]</scope>
    <source>
        <strain evidence="7 8">DSM 21574</strain>
    </source>
</reference>
<organism evidence="7 8">
    <name type="scientific">Flavimobilis soli</name>
    <dbReference type="NCBI Taxonomy" id="442709"/>
    <lineage>
        <taxon>Bacteria</taxon>
        <taxon>Bacillati</taxon>
        <taxon>Actinomycetota</taxon>
        <taxon>Actinomycetes</taxon>
        <taxon>Micrococcales</taxon>
        <taxon>Jonesiaceae</taxon>
        <taxon>Flavimobilis</taxon>
    </lineage>
</organism>
<evidence type="ECO:0000259" key="6">
    <source>
        <dbReference type="Pfam" id="PF02897"/>
    </source>
</evidence>
<keyword evidence="8" id="KW-1185">Reference proteome</keyword>